<dbReference type="Proteomes" id="UP001066276">
    <property type="component" value="Chromosome 4_2"/>
</dbReference>
<dbReference type="EMBL" id="JANPWB010000008">
    <property type="protein sequence ID" value="KAJ1163446.1"/>
    <property type="molecule type" value="Genomic_DNA"/>
</dbReference>
<organism evidence="1 2">
    <name type="scientific">Pleurodeles waltl</name>
    <name type="common">Iberian ribbed newt</name>
    <dbReference type="NCBI Taxonomy" id="8319"/>
    <lineage>
        <taxon>Eukaryota</taxon>
        <taxon>Metazoa</taxon>
        <taxon>Chordata</taxon>
        <taxon>Craniata</taxon>
        <taxon>Vertebrata</taxon>
        <taxon>Euteleostomi</taxon>
        <taxon>Amphibia</taxon>
        <taxon>Batrachia</taxon>
        <taxon>Caudata</taxon>
        <taxon>Salamandroidea</taxon>
        <taxon>Salamandridae</taxon>
        <taxon>Pleurodelinae</taxon>
        <taxon>Pleurodeles</taxon>
    </lineage>
</organism>
<proteinExistence type="predicted"/>
<evidence type="ECO:0000313" key="1">
    <source>
        <dbReference type="EMBL" id="KAJ1163446.1"/>
    </source>
</evidence>
<sequence length="234" mass="26244">MEVLLLAALTPLAPIDFYLSGSTDIYLDLNNTLLHIICKIVKVDGSNIANNAEVVMISYLIPTMFNQVDITLGDWLITQSDNMKAYRAFTESSLNYSHDALDTPLSAGLFYKDTYCHFEDTALDGHNKGFVKRANFAAGSRQFDLQVRVHSDHFYQDKLPSNGINLKTKLTRNKDLFFFINGDAEQYKLVRQFASKESESVTKCQTGSCRGPTAIKYQVCLGKSSSEDIQHTSQ</sequence>
<name>A0AAV7SH88_PLEWA</name>
<comment type="caution">
    <text evidence="1">The sequence shown here is derived from an EMBL/GenBank/DDBJ whole genome shotgun (WGS) entry which is preliminary data.</text>
</comment>
<reference evidence="1" key="1">
    <citation type="journal article" date="2022" name="bioRxiv">
        <title>Sequencing and chromosome-scale assembly of the giantPleurodeles waltlgenome.</title>
        <authorList>
            <person name="Brown T."/>
            <person name="Elewa A."/>
            <person name="Iarovenko S."/>
            <person name="Subramanian E."/>
            <person name="Araus A.J."/>
            <person name="Petzold A."/>
            <person name="Susuki M."/>
            <person name="Suzuki K.-i.T."/>
            <person name="Hayashi T."/>
            <person name="Toyoda A."/>
            <person name="Oliveira C."/>
            <person name="Osipova E."/>
            <person name="Leigh N.D."/>
            <person name="Simon A."/>
            <person name="Yun M.H."/>
        </authorList>
    </citation>
    <scope>NUCLEOTIDE SEQUENCE</scope>
    <source>
        <strain evidence="1">20211129_DDA</strain>
        <tissue evidence="1">Liver</tissue>
    </source>
</reference>
<accession>A0AAV7SH88</accession>
<dbReference type="AlphaFoldDB" id="A0AAV7SH88"/>
<evidence type="ECO:0000313" key="2">
    <source>
        <dbReference type="Proteomes" id="UP001066276"/>
    </source>
</evidence>
<gene>
    <name evidence="1" type="ORF">NDU88_003904</name>
</gene>
<keyword evidence="2" id="KW-1185">Reference proteome</keyword>
<protein>
    <submittedName>
        <fullName evidence="1">Uncharacterized protein</fullName>
    </submittedName>
</protein>